<evidence type="ECO:0000256" key="4">
    <source>
        <dbReference type="ARBA" id="ARBA00023306"/>
    </source>
</evidence>
<dbReference type="PIRSF" id="PIRSF003101">
    <property type="entry name" value="FtsA"/>
    <property type="match status" value="1"/>
</dbReference>
<dbReference type="PANTHER" id="PTHR32432">
    <property type="entry name" value="CELL DIVISION PROTEIN FTSA-RELATED"/>
    <property type="match status" value="1"/>
</dbReference>
<dbReference type="CDD" id="cd24048">
    <property type="entry name" value="ASKHA_NBD_FtsA"/>
    <property type="match status" value="1"/>
</dbReference>
<feature type="domain" description="SHS2" evidence="7">
    <location>
        <begin position="49"/>
        <end position="236"/>
    </location>
</feature>
<keyword evidence="4 5" id="KW-0131">Cell cycle</keyword>
<dbReference type="GO" id="GO:0009898">
    <property type="term" value="C:cytoplasmic side of plasma membrane"/>
    <property type="evidence" value="ECO:0007669"/>
    <property type="project" value="UniProtKB-UniRule"/>
</dbReference>
<dbReference type="HAMAP" id="MF_02033">
    <property type="entry name" value="FtsA"/>
    <property type="match status" value="1"/>
</dbReference>
<evidence type="ECO:0000256" key="1">
    <source>
        <dbReference type="ARBA" id="ARBA00022475"/>
    </source>
</evidence>
<evidence type="ECO:0000313" key="9">
    <source>
        <dbReference type="Proteomes" id="UP000217265"/>
    </source>
</evidence>
<proteinExistence type="inferred from homology"/>
<dbReference type="Gene3D" id="3.30.420.40">
    <property type="match status" value="1"/>
</dbReference>
<dbReference type="InterPro" id="IPR050696">
    <property type="entry name" value="FtsA/MreB"/>
</dbReference>
<dbReference type="NCBIfam" id="TIGR01174">
    <property type="entry name" value="ftsA"/>
    <property type="match status" value="1"/>
</dbReference>
<dbReference type="InterPro" id="IPR020823">
    <property type="entry name" value="Cell_div_FtsA"/>
</dbReference>
<dbReference type="InterPro" id="IPR003494">
    <property type="entry name" value="SHS2_FtsA"/>
</dbReference>
<evidence type="ECO:0000256" key="3">
    <source>
        <dbReference type="ARBA" id="ARBA00023136"/>
    </source>
</evidence>
<comment type="function">
    <text evidence="5 6">Cell division protein that is involved in the assembly of the Z ring. May serve as a membrane anchor for the Z ring.</text>
</comment>
<evidence type="ECO:0000256" key="2">
    <source>
        <dbReference type="ARBA" id="ARBA00022618"/>
    </source>
</evidence>
<organism evidence="8 9">
    <name type="scientific">Nibricoccus aquaticus</name>
    <dbReference type="NCBI Taxonomy" id="2576891"/>
    <lineage>
        <taxon>Bacteria</taxon>
        <taxon>Pseudomonadati</taxon>
        <taxon>Verrucomicrobiota</taxon>
        <taxon>Opitutia</taxon>
        <taxon>Opitutales</taxon>
        <taxon>Opitutaceae</taxon>
        <taxon>Nibricoccus</taxon>
    </lineage>
</organism>
<dbReference type="Pfam" id="PF02491">
    <property type="entry name" value="SHS2_FTSA"/>
    <property type="match status" value="1"/>
</dbReference>
<comment type="similarity">
    <text evidence="5 6">Belongs to the FtsA/MreB family.</text>
</comment>
<dbReference type="KEGG" id="vbh:CMV30_12425"/>
<protein>
    <recommendedName>
        <fullName evidence="5 6">Cell division protein FtsA</fullName>
    </recommendedName>
</protein>
<dbReference type="GO" id="GO:0043093">
    <property type="term" value="P:FtsZ-dependent cytokinesis"/>
    <property type="evidence" value="ECO:0007669"/>
    <property type="project" value="UniProtKB-UniRule"/>
</dbReference>
<evidence type="ECO:0000256" key="6">
    <source>
        <dbReference type="PIRNR" id="PIRNR003101"/>
    </source>
</evidence>
<comment type="subunit">
    <text evidence="5">Self-interacts. Interacts with FtsZ.</text>
</comment>
<dbReference type="Pfam" id="PF14450">
    <property type="entry name" value="FtsA"/>
    <property type="match status" value="1"/>
</dbReference>
<comment type="subcellular location">
    <subcellularLocation>
        <location evidence="5">Cell membrane</location>
        <topology evidence="5">Peripheral membrane protein</topology>
        <orientation evidence="5">Cytoplasmic side</orientation>
    </subcellularLocation>
    <text evidence="5">Localizes to the Z ring in an FtsZ-dependent manner. Targeted to the membrane through a conserved C-terminal amphipathic helix.</text>
</comment>
<dbReference type="EMBL" id="CP023344">
    <property type="protein sequence ID" value="ATC64698.1"/>
    <property type="molecule type" value="Genomic_DNA"/>
</dbReference>
<dbReference type="SMART" id="SM00842">
    <property type="entry name" value="FtsA"/>
    <property type="match status" value="1"/>
</dbReference>
<dbReference type="PANTHER" id="PTHR32432:SF4">
    <property type="entry name" value="CELL DIVISION PROTEIN FTSA"/>
    <property type="match status" value="1"/>
</dbReference>
<dbReference type="Proteomes" id="UP000217265">
    <property type="component" value="Chromosome"/>
</dbReference>
<gene>
    <name evidence="5 8" type="primary">ftsA</name>
    <name evidence="8" type="ORF">CMV30_12425</name>
</gene>
<evidence type="ECO:0000256" key="5">
    <source>
        <dbReference type="HAMAP-Rule" id="MF_02033"/>
    </source>
</evidence>
<dbReference type="InterPro" id="IPR043129">
    <property type="entry name" value="ATPase_NBD"/>
</dbReference>
<dbReference type="AlphaFoldDB" id="A0A290QH73"/>
<dbReference type="GO" id="GO:0032153">
    <property type="term" value="C:cell division site"/>
    <property type="evidence" value="ECO:0007669"/>
    <property type="project" value="UniProtKB-UniRule"/>
</dbReference>
<keyword evidence="9" id="KW-1185">Reference proteome</keyword>
<name>A0A290QH73_9BACT</name>
<keyword evidence="2 5" id="KW-0132">Cell division</keyword>
<accession>A0A290QH73</accession>
<keyword evidence="1 5" id="KW-1003">Cell membrane</keyword>
<evidence type="ECO:0000313" key="8">
    <source>
        <dbReference type="EMBL" id="ATC64698.1"/>
    </source>
</evidence>
<dbReference type="OrthoDB" id="9768127at2"/>
<evidence type="ECO:0000259" key="7">
    <source>
        <dbReference type="SMART" id="SM00842"/>
    </source>
</evidence>
<sequence length="443" mass="47675">MVARPNLLPRFRLRATTRARRAPRPNVLPHSSNRSLLLRSNVTAKTRYIGAVEIGTSKVTVLVGELSNGRSLSIIGYGECQSRGVIKGAVVDFRAASDATHSALLSAEQSAGVRIDEVFLAQTGGHLEGFYNEASVSVSAANNMVSPMDIDTVCRLAKSKNLPEGRMVVHNIRRPFHLDGRLVPDPEHLVGQRLDVGYWTVHGQENKIADNIHVIRGFNVPVAELILASLASGTMVTSAEDRQNGVLVIDIGAGTTDFVLYRDGCAYLTGVIPVGGSHITNDLSLGLRLTEGQAEKLKHRFGRATIATKDKAEKVWLNGDFAIGDRQFPKQAIEQIGSVRIWEIFEVVKKKLGPAFTTDRVAAGVVVTGGTAKLPGIAEAAAKVFDATARVGELPGYINENLRDPGYATGLGLLYFGLNSKAEAAQPVRRRSGGFFSKLFASV</sequence>
<dbReference type="SUPFAM" id="SSF53067">
    <property type="entry name" value="Actin-like ATPase domain"/>
    <property type="match status" value="2"/>
</dbReference>
<reference evidence="8 9" key="1">
    <citation type="submission" date="2017-09" db="EMBL/GenBank/DDBJ databases">
        <title>Complete genome sequence of Verrucomicrobial strain HZ-65, isolated from freshwater.</title>
        <authorList>
            <person name="Choi A."/>
        </authorList>
    </citation>
    <scope>NUCLEOTIDE SEQUENCE [LARGE SCALE GENOMIC DNA]</scope>
    <source>
        <strain evidence="8 9">HZ-65</strain>
    </source>
</reference>
<keyword evidence="3 5" id="KW-0472">Membrane</keyword>